<evidence type="ECO:0000259" key="6">
    <source>
        <dbReference type="PROSITE" id="PS50827"/>
    </source>
</evidence>
<evidence type="ECO:0000256" key="3">
    <source>
        <dbReference type="ARBA" id="ARBA00023242"/>
    </source>
</evidence>
<feature type="non-terminal residue" evidence="8">
    <location>
        <position position="643"/>
    </location>
</feature>
<dbReference type="Pfam" id="PF10537">
    <property type="entry name" value="WAC_Acf1_DNA_bd"/>
    <property type="match status" value="1"/>
</dbReference>
<protein>
    <recommendedName>
        <fullName evidence="10">WAC domain-containing protein</fullName>
    </recommendedName>
</protein>
<dbReference type="GO" id="GO:0008623">
    <property type="term" value="C:CHRAC"/>
    <property type="evidence" value="ECO:0007669"/>
    <property type="project" value="TreeGrafter"/>
</dbReference>
<keyword evidence="2 5" id="KW-0175">Coiled coil</keyword>
<dbReference type="AlphaFoldDB" id="A0A0T6AY78"/>
<dbReference type="InterPro" id="IPR047171">
    <property type="entry name" value="BAZ1A"/>
</dbReference>
<dbReference type="OrthoDB" id="332390at2759"/>
<evidence type="ECO:0000256" key="1">
    <source>
        <dbReference type="ARBA" id="ARBA00004123"/>
    </source>
</evidence>
<evidence type="ECO:0000259" key="7">
    <source>
        <dbReference type="PROSITE" id="PS51136"/>
    </source>
</evidence>
<dbReference type="GO" id="GO:0006355">
    <property type="term" value="P:regulation of DNA-templated transcription"/>
    <property type="evidence" value="ECO:0007669"/>
    <property type="project" value="TreeGrafter"/>
</dbReference>
<dbReference type="GO" id="GO:0003677">
    <property type="term" value="F:DNA binding"/>
    <property type="evidence" value="ECO:0007669"/>
    <property type="project" value="TreeGrafter"/>
</dbReference>
<evidence type="ECO:0000256" key="5">
    <source>
        <dbReference type="SAM" id="Coils"/>
    </source>
</evidence>
<dbReference type="GO" id="GO:0031445">
    <property type="term" value="P:regulation of heterochromatin formation"/>
    <property type="evidence" value="ECO:0007669"/>
    <property type="project" value="TreeGrafter"/>
</dbReference>
<dbReference type="GO" id="GO:0045740">
    <property type="term" value="P:positive regulation of DNA replication"/>
    <property type="evidence" value="ECO:0007669"/>
    <property type="project" value="TreeGrafter"/>
</dbReference>
<evidence type="ECO:0000313" key="9">
    <source>
        <dbReference type="Proteomes" id="UP000051574"/>
    </source>
</evidence>
<dbReference type="InterPro" id="IPR028942">
    <property type="entry name" value="WHIM1_dom"/>
</dbReference>
<dbReference type="InterPro" id="IPR018501">
    <property type="entry name" value="DDT_dom"/>
</dbReference>
<comment type="caution">
    <text evidence="8">The sequence shown here is derived from an EMBL/GenBank/DDBJ whole genome shotgun (WGS) entry which is preliminary data.</text>
</comment>
<evidence type="ECO:0000313" key="8">
    <source>
        <dbReference type="EMBL" id="KRT79797.1"/>
    </source>
</evidence>
<feature type="coiled-coil region" evidence="5">
    <location>
        <begin position="290"/>
        <end position="329"/>
    </location>
</feature>
<dbReference type="PANTHER" id="PTHR46510">
    <property type="entry name" value="BROMODOMAIN ADJACENT TO ZINC FINGER DOMAIN PROTEIN 1A"/>
    <property type="match status" value="1"/>
</dbReference>
<keyword evidence="9" id="KW-1185">Reference proteome</keyword>
<sequence>MPLLKKKALEKKALPEGLKDDEEVFHCEMTNEIFRDYDEFAERTILCNSMVWTCAMTGRSNLTYVEALQSEENARKSLKDFPLELRIPVLYLASKTKRSSFADMADDIFSFTKERYFVGENVEASFSGNKWREYHVLQVMCPSADELKNLPRVNGNSTDKSFFPPALVYKYDLEQLDNDDDDVIEKMIADFTQIRRKKGTYTREKSKLFLKQYVEQNAEGTWCIKDSVLETFGVNKIKFDQIFDGPLPEFEISKKTKTPVNGKKVRQETLAKYLSKNNILEGKEQKNNLLDEMRKRQLEFKKNKEELKVKTAEEKLAEKQKKREENLKAAHLYKEWFKTKDDLELEDQKKMPDLTLVKTSIPEHYYGDVFMILEFVNSFSKILATKDFFPGGVTLDIMERALTEKEVAGPLVDIIQMLLNAIFALQEEEATQTKTYTDFVKDLKRIPDEPNIEDYIKFATWSLQWPKWYHGVELSKLPMYSLTVSEILRLHFLSSGARINEVGSRWRFQQRGGYTHEDDPGLHLRLTDPQLLYLLSVYNVVELNTDDKLKILNCLISQLLTYADVRDIIEERLESVKQNKLDLKTAQFAEKKRCAEVVLAKSKIKIEMDIESRIATLELEKIQKESSKHQAEFEKKVEKLIKS</sequence>
<reference evidence="8 9" key="1">
    <citation type="submission" date="2015-09" db="EMBL/GenBank/DDBJ databases">
        <title>Draft genome of the scarab beetle Oryctes borbonicus.</title>
        <authorList>
            <person name="Meyer J.M."/>
            <person name="Markov G.V."/>
            <person name="Baskaran P."/>
            <person name="Herrmann M."/>
            <person name="Sommer R.J."/>
            <person name="Roedelsperger C."/>
        </authorList>
    </citation>
    <scope>NUCLEOTIDE SEQUENCE [LARGE SCALE GENOMIC DNA]</scope>
    <source>
        <strain evidence="8">OB123</strain>
        <tissue evidence="8">Whole animal</tissue>
    </source>
</reference>
<name>A0A0T6AY78_9SCAR</name>
<comment type="subcellular location">
    <subcellularLocation>
        <location evidence="1 4">Nucleus</location>
    </subcellularLocation>
</comment>
<dbReference type="PROSITE" id="PS50827">
    <property type="entry name" value="DDT"/>
    <property type="match status" value="1"/>
</dbReference>
<organism evidence="8 9">
    <name type="scientific">Oryctes borbonicus</name>
    <dbReference type="NCBI Taxonomy" id="1629725"/>
    <lineage>
        <taxon>Eukaryota</taxon>
        <taxon>Metazoa</taxon>
        <taxon>Ecdysozoa</taxon>
        <taxon>Arthropoda</taxon>
        <taxon>Hexapoda</taxon>
        <taxon>Insecta</taxon>
        <taxon>Pterygota</taxon>
        <taxon>Neoptera</taxon>
        <taxon>Endopterygota</taxon>
        <taxon>Coleoptera</taxon>
        <taxon>Polyphaga</taxon>
        <taxon>Scarabaeiformia</taxon>
        <taxon>Scarabaeidae</taxon>
        <taxon>Dynastinae</taxon>
        <taxon>Oryctes</taxon>
    </lineage>
</organism>
<evidence type="ECO:0000256" key="4">
    <source>
        <dbReference type="PROSITE-ProRule" id="PRU00475"/>
    </source>
</evidence>
<dbReference type="SMART" id="SM00571">
    <property type="entry name" value="DDT"/>
    <property type="match status" value="1"/>
</dbReference>
<feature type="domain" description="WAC" evidence="7">
    <location>
        <begin position="22"/>
        <end position="130"/>
    </location>
</feature>
<accession>A0A0T6AY78</accession>
<feature type="domain" description="DDT" evidence="6">
    <location>
        <begin position="363"/>
        <end position="428"/>
    </location>
</feature>
<evidence type="ECO:0000256" key="2">
    <source>
        <dbReference type="ARBA" id="ARBA00023054"/>
    </source>
</evidence>
<dbReference type="Pfam" id="PF15612">
    <property type="entry name" value="WHIM1"/>
    <property type="match status" value="1"/>
</dbReference>
<evidence type="ECO:0008006" key="10">
    <source>
        <dbReference type="Google" id="ProtNLM"/>
    </source>
</evidence>
<dbReference type="PROSITE" id="PS51136">
    <property type="entry name" value="WAC"/>
    <property type="match status" value="1"/>
</dbReference>
<dbReference type="InterPro" id="IPR013136">
    <property type="entry name" value="WSTF_Acf1_Cbp146"/>
</dbReference>
<dbReference type="PANTHER" id="PTHR46510:SF1">
    <property type="entry name" value="BROMODOMAIN ADJACENT TO ZINC FINGER DOMAIN PROTEIN 1A"/>
    <property type="match status" value="1"/>
</dbReference>
<keyword evidence="3 4" id="KW-0539">Nucleus</keyword>
<dbReference type="Pfam" id="PF02791">
    <property type="entry name" value="DDT"/>
    <property type="match status" value="1"/>
</dbReference>
<dbReference type="GO" id="GO:0006338">
    <property type="term" value="P:chromatin remodeling"/>
    <property type="evidence" value="ECO:0007669"/>
    <property type="project" value="InterPro"/>
</dbReference>
<proteinExistence type="predicted"/>
<dbReference type="EMBL" id="LJIG01022582">
    <property type="protein sequence ID" value="KRT79797.1"/>
    <property type="molecule type" value="Genomic_DNA"/>
</dbReference>
<dbReference type="Proteomes" id="UP000051574">
    <property type="component" value="Unassembled WGS sequence"/>
</dbReference>
<dbReference type="GO" id="GO:0000228">
    <property type="term" value="C:nuclear chromosome"/>
    <property type="evidence" value="ECO:0007669"/>
    <property type="project" value="TreeGrafter"/>
</dbReference>
<gene>
    <name evidence="8" type="ORF">AMK59_7596</name>
</gene>